<evidence type="ECO:0000313" key="2">
    <source>
        <dbReference type="EMBL" id="AQP46036.1"/>
    </source>
</evidence>
<reference evidence="2 3" key="1">
    <citation type="journal article" date="2016" name="Int. J. Syst. Evol. Microbiol.">
        <title>Tessaracoccus flavus sp. nov., isolated from the drainage system of a lindane-producing factory.</title>
        <authorList>
            <person name="Kumari R."/>
            <person name="Singh P."/>
            <person name="Schumann P."/>
            <person name="Lal R."/>
        </authorList>
    </citation>
    <scope>NUCLEOTIDE SEQUENCE [LARGE SCALE GENOMIC DNA]</scope>
    <source>
        <strain evidence="2 3">RP1T</strain>
    </source>
</reference>
<sequence length="228" mass="24815">MFGRKKQQTPETASPVSPESPDEVAPPVDDLDDAARWDAEFDRDEGPFDINEVDLSADEDEIKRLDLDTLVLTPFEGMTLQLQVDREREIVQSILVGDGQSALEVAVFAGPAKSSMAGEIRDEVLQVTQKQGGKAQVVRGPFGAEIRRALPVKDGEGKPAMHLSRTWLVPGPGWVLRGVLLGKATFEPDNDEAQTALTEFFSNVVVRRGTTPAAPGSLLPMRVPQQES</sequence>
<proteinExistence type="predicted"/>
<dbReference type="Proteomes" id="UP000188324">
    <property type="component" value="Chromosome"/>
</dbReference>
<organism evidence="2 3">
    <name type="scientific">Tessaracoccus flavus</name>
    <dbReference type="NCBI Taxonomy" id="1610493"/>
    <lineage>
        <taxon>Bacteria</taxon>
        <taxon>Bacillati</taxon>
        <taxon>Actinomycetota</taxon>
        <taxon>Actinomycetes</taxon>
        <taxon>Propionibacteriales</taxon>
        <taxon>Propionibacteriaceae</taxon>
        <taxon>Tessaracoccus</taxon>
    </lineage>
</organism>
<dbReference type="EMBL" id="CP019605">
    <property type="protein sequence ID" value="AQP46036.1"/>
    <property type="molecule type" value="Genomic_DNA"/>
</dbReference>
<gene>
    <name evidence="2" type="ORF">RPIT_05555</name>
</gene>
<evidence type="ECO:0008006" key="4">
    <source>
        <dbReference type="Google" id="ProtNLM"/>
    </source>
</evidence>
<dbReference type="STRING" id="1610493.RPIT_05555"/>
<protein>
    <recommendedName>
        <fullName evidence="4">DUF3710 domain-containing protein</fullName>
    </recommendedName>
</protein>
<feature type="region of interest" description="Disordered" evidence="1">
    <location>
        <begin position="1"/>
        <end position="31"/>
    </location>
</feature>
<keyword evidence="3" id="KW-1185">Reference proteome</keyword>
<evidence type="ECO:0000313" key="3">
    <source>
        <dbReference type="Proteomes" id="UP000188324"/>
    </source>
</evidence>
<accession>A0A1Q2CIS5</accession>
<name>A0A1Q2CIS5_9ACTN</name>
<dbReference type="KEGG" id="tfl:RPIT_05555"/>
<dbReference type="Pfam" id="PF12502">
    <property type="entry name" value="DUF3710"/>
    <property type="match status" value="1"/>
</dbReference>
<dbReference type="AlphaFoldDB" id="A0A1Q2CIS5"/>
<dbReference type="InterPro" id="IPR022183">
    <property type="entry name" value="DUF3710"/>
</dbReference>
<evidence type="ECO:0000256" key="1">
    <source>
        <dbReference type="SAM" id="MobiDB-lite"/>
    </source>
</evidence>